<gene>
    <name evidence="1" type="ORF">VP01_203g12</name>
</gene>
<dbReference type="EMBL" id="LAVV01006882">
    <property type="protein sequence ID" value="KNZ57924.1"/>
    <property type="molecule type" value="Genomic_DNA"/>
</dbReference>
<dbReference type="VEuPathDB" id="FungiDB:VP01_203g12"/>
<dbReference type="OrthoDB" id="2517777at2759"/>
<evidence type="ECO:0000313" key="1">
    <source>
        <dbReference type="EMBL" id="KNZ57924.1"/>
    </source>
</evidence>
<keyword evidence="2" id="KW-1185">Reference proteome</keyword>
<dbReference type="AlphaFoldDB" id="A0A0L6VB42"/>
<protein>
    <submittedName>
        <fullName evidence="1">Uncharacterized protein</fullName>
    </submittedName>
</protein>
<reference evidence="1 2" key="1">
    <citation type="submission" date="2015-08" db="EMBL/GenBank/DDBJ databases">
        <title>Next Generation Sequencing and Analysis of the Genome of Puccinia sorghi L Schw, the Causal Agent of Maize Common Rust.</title>
        <authorList>
            <person name="Rochi L."/>
            <person name="Burguener G."/>
            <person name="Darino M."/>
            <person name="Turjanski A."/>
            <person name="Kreff E."/>
            <person name="Dieguez M.J."/>
            <person name="Sacco F."/>
        </authorList>
    </citation>
    <scope>NUCLEOTIDE SEQUENCE [LARGE SCALE GENOMIC DNA]</scope>
    <source>
        <strain evidence="1 2">RO10H11247</strain>
    </source>
</reference>
<organism evidence="1 2">
    <name type="scientific">Puccinia sorghi</name>
    <dbReference type="NCBI Taxonomy" id="27349"/>
    <lineage>
        <taxon>Eukaryota</taxon>
        <taxon>Fungi</taxon>
        <taxon>Dikarya</taxon>
        <taxon>Basidiomycota</taxon>
        <taxon>Pucciniomycotina</taxon>
        <taxon>Pucciniomycetes</taxon>
        <taxon>Pucciniales</taxon>
        <taxon>Pucciniaceae</taxon>
        <taxon>Puccinia</taxon>
    </lineage>
</organism>
<evidence type="ECO:0000313" key="2">
    <source>
        <dbReference type="Proteomes" id="UP000037035"/>
    </source>
</evidence>
<accession>A0A0L6VB42</accession>
<proteinExistence type="predicted"/>
<dbReference type="Proteomes" id="UP000037035">
    <property type="component" value="Unassembled WGS sequence"/>
</dbReference>
<dbReference type="STRING" id="27349.A0A0L6VB42"/>
<comment type="caution">
    <text evidence="1">The sequence shown here is derived from an EMBL/GenBank/DDBJ whole genome shotgun (WGS) entry which is preliminary data.</text>
</comment>
<name>A0A0L6VB42_9BASI</name>
<sequence length="378" mass="43964">MLEIYCARWNFALGYEKCGIIQYGPPDSLEKNLPQNIKLNEGNIWFMNTYKYLGCWITNEWQEKEPYLLERERAKTLAVKAKKCFFSSLPLLHNKDLHLLCKTRLIQTYIMATGSYGAELIAMGQKRTCKIQAVIDLAMRVAYGHKSTSLKLNSLLLCTQFGITPYSVHSTKQRIRLWHKKPPLKTILKDLISSPANNKTGKTWVQNTKRNLDILVKGAEIIDDKWTVDENILYRVAWIKSMRDLKLALHPPALKPEGDKERVTQEQNNKVRLYDLYSFGRTANLIATSIHVPRVRRGITYLSRLRMGALPTTKERIQTMKALQKDCDLTQYTCPFCNQFFEGEEWCHYILNCRAFEKERCKYIQSSINTLNEYTEGE</sequence>